<organism evidence="2 3">
    <name type="scientific">Wenjunlia tyrosinilytica</name>
    <dbReference type="NCBI Taxonomy" id="1544741"/>
    <lineage>
        <taxon>Bacteria</taxon>
        <taxon>Bacillati</taxon>
        <taxon>Actinomycetota</taxon>
        <taxon>Actinomycetes</taxon>
        <taxon>Kitasatosporales</taxon>
        <taxon>Streptomycetaceae</taxon>
        <taxon>Wenjunlia</taxon>
    </lineage>
</organism>
<gene>
    <name evidence="2" type="ORF">GCM10012280_66200</name>
</gene>
<protein>
    <recommendedName>
        <fullName evidence="1">Xylose isomerase-like TIM barrel domain-containing protein</fullName>
    </recommendedName>
</protein>
<dbReference type="InterPro" id="IPR036237">
    <property type="entry name" value="Xyl_isomerase-like_sf"/>
</dbReference>
<feature type="domain" description="Xylose isomerase-like TIM barrel" evidence="1">
    <location>
        <begin position="44"/>
        <end position="268"/>
    </location>
</feature>
<dbReference type="InterPro" id="IPR013022">
    <property type="entry name" value="Xyl_isomerase-like_TIM-brl"/>
</dbReference>
<dbReference type="Gene3D" id="3.20.20.150">
    <property type="entry name" value="Divalent-metal-dependent TIM barrel enzymes"/>
    <property type="match status" value="1"/>
</dbReference>
<comment type="caution">
    <text evidence="2">The sequence shown here is derived from an EMBL/GenBank/DDBJ whole genome shotgun (WGS) entry which is preliminary data.</text>
</comment>
<dbReference type="Pfam" id="PF01261">
    <property type="entry name" value="AP_endonuc_2"/>
    <property type="match status" value="1"/>
</dbReference>
<reference evidence="2" key="1">
    <citation type="journal article" date="2014" name="Int. J. Syst. Evol. Microbiol.">
        <title>Complete genome sequence of Corynebacterium casei LMG S-19264T (=DSM 44701T), isolated from a smear-ripened cheese.</title>
        <authorList>
            <consortium name="US DOE Joint Genome Institute (JGI-PGF)"/>
            <person name="Walter F."/>
            <person name="Albersmeier A."/>
            <person name="Kalinowski J."/>
            <person name="Ruckert C."/>
        </authorList>
    </citation>
    <scope>NUCLEOTIDE SEQUENCE</scope>
    <source>
        <strain evidence="2">CGMCC 4.7201</strain>
    </source>
</reference>
<dbReference type="SUPFAM" id="SSF51658">
    <property type="entry name" value="Xylose isomerase-like"/>
    <property type="match status" value="1"/>
</dbReference>
<evidence type="ECO:0000259" key="1">
    <source>
        <dbReference type="Pfam" id="PF01261"/>
    </source>
</evidence>
<accession>A0A918A046</accession>
<name>A0A918A046_9ACTN</name>
<proteinExistence type="predicted"/>
<sequence length="277" mass="30540">MHSGLPFVSGIAVQRYLAAEEGLDAAYAEGCTHWYIDMSLPSELPDQWPRARRRGLAARARTLGLTPIIHGNFRVPYATEITELRNAALGYLRTELRLAADLNAPAVIIHGGAYVEPRPTRSGREATLARFISTLEVAQADATSLGTELWLENLSHYPRFRPFTYVFTRREEYAQVLARIPTTRFILDVGHANVNQSMALPALREFAPSIAALSLSNNDGSADDHLGLDHGTLVVADLLQAVHRVNWRGVIAFETRGESAGAGVEVLRTAWKRTEEA</sequence>
<dbReference type="AlphaFoldDB" id="A0A918A046"/>
<dbReference type="Proteomes" id="UP000641932">
    <property type="component" value="Unassembled WGS sequence"/>
</dbReference>
<keyword evidence="3" id="KW-1185">Reference proteome</keyword>
<evidence type="ECO:0000313" key="3">
    <source>
        <dbReference type="Proteomes" id="UP000641932"/>
    </source>
</evidence>
<dbReference type="EMBL" id="BMMS01000046">
    <property type="protein sequence ID" value="GGO99531.1"/>
    <property type="molecule type" value="Genomic_DNA"/>
</dbReference>
<evidence type="ECO:0000313" key="2">
    <source>
        <dbReference type="EMBL" id="GGO99531.1"/>
    </source>
</evidence>
<reference evidence="2" key="2">
    <citation type="submission" date="2020-09" db="EMBL/GenBank/DDBJ databases">
        <authorList>
            <person name="Sun Q."/>
            <person name="Zhou Y."/>
        </authorList>
    </citation>
    <scope>NUCLEOTIDE SEQUENCE</scope>
    <source>
        <strain evidence="2">CGMCC 4.7201</strain>
    </source>
</reference>